<dbReference type="PANTHER" id="PTHR11647:SF1">
    <property type="entry name" value="COLLAPSIN RESPONSE MEDIATOR PROTEIN"/>
    <property type="match status" value="1"/>
</dbReference>
<comment type="cofactor">
    <cofactor evidence="1">
        <name>Zn(2+)</name>
        <dbReference type="ChEBI" id="CHEBI:29105"/>
    </cofactor>
</comment>
<dbReference type="GO" id="GO:0016811">
    <property type="term" value="F:hydrolase activity, acting on carbon-nitrogen (but not peptide) bonds, in linear amides"/>
    <property type="evidence" value="ECO:0007669"/>
    <property type="project" value="InterPro"/>
</dbReference>
<evidence type="ECO:0000313" key="4">
    <source>
        <dbReference type="Proteomes" id="UP000287601"/>
    </source>
</evidence>
<keyword evidence="3" id="KW-0378">Hydrolase</keyword>
<dbReference type="Gene3D" id="2.30.40.10">
    <property type="entry name" value="Urease, subunit C, domain 1"/>
    <property type="match status" value="1"/>
</dbReference>
<gene>
    <name evidence="3" type="ORF">EQM06_01955</name>
</gene>
<dbReference type="AlphaFoldDB" id="A0A410PSY6"/>
<dbReference type="RefSeq" id="WP_128744745.1">
    <property type="nucleotide sequence ID" value="NZ_CP035281.1"/>
</dbReference>
<dbReference type="SUPFAM" id="SSF51556">
    <property type="entry name" value="Metallo-dependent hydrolases"/>
    <property type="match status" value="1"/>
</dbReference>
<dbReference type="Gene3D" id="3.30.1490.130">
    <property type="entry name" value="D-aminoacylase. Domain 3"/>
    <property type="match status" value="1"/>
</dbReference>
<dbReference type="PANTHER" id="PTHR11647">
    <property type="entry name" value="HYDRANTOINASE/DIHYDROPYRIMIDINASE FAMILY MEMBER"/>
    <property type="match status" value="1"/>
</dbReference>
<dbReference type="Gene3D" id="3.20.20.140">
    <property type="entry name" value="Metal-dependent hydrolases"/>
    <property type="match status" value="1"/>
</dbReference>
<organism evidence="3 4">
    <name type="scientific">Aminipila luticellarii</name>
    <dbReference type="NCBI Taxonomy" id="2507160"/>
    <lineage>
        <taxon>Bacteria</taxon>
        <taxon>Bacillati</taxon>
        <taxon>Bacillota</taxon>
        <taxon>Clostridia</taxon>
        <taxon>Peptostreptococcales</taxon>
        <taxon>Anaerovoracaceae</taxon>
        <taxon>Aminipila</taxon>
    </lineage>
</organism>
<dbReference type="InterPro" id="IPR032466">
    <property type="entry name" value="Metal_Hydrolase"/>
</dbReference>
<dbReference type="EMBL" id="CP035281">
    <property type="protein sequence ID" value="QAT42091.1"/>
    <property type="molecule type" value="Genomic_DNA"/>
</dbReference>
<dbReference type="KEGG" id="amij:EQM06_01955"/>
<dbReference type="SUPFAM" id="SSF51338">
    <property type="entry name" value="Composite domain of metallo-dependent hydrolases"/>
    <property type="match status" value="1"/>
</dbReference>
<dbReference type="Pfam" id="PF01979">
    <property type="entry name" value="Amidohydro_1"/>
    <property type="match status" value="1"/>
</dbReference>
<dbReference type="InterPro" id="IPR006680">
    <property type="entry name" value="Amidohydro-rel"/>
</dbReference>
<protein>
    <submittedName>
        <fullName evidence="3">Amidohydrolase</fullName>
    </submittedName>
</protein>
<name>A0A410PSY6_9FIRM</name>
<dbReference type="Proteomes" id="UP000287601">
    <property type="component" value="Chromosome"/>
</dbReference>
<dbReference type="InterPro" id="IPR023100">
    <property type="entry name" value="D-aminoacylase_insert_dom_sf"/>
</dbReference>
<sequence>MLDIIIEGGSYPDYGKGTFAAGDLGIKDGKVVEIGNIKTPAQRRIHAAGKIVSPGFIDIHMHEEDFLQEGEQFVIADMMLKMGVTTCLGGNCGVQHQDLEVFKDTINRLGGSPVNYLMLVGYNAYRKKVGAGPYTKADAEQQKILLDKMKQQLKQGAYGFSFGIEYDPGMDIDEIMNVLKSFEDKNLFVSVHYRSDAAKSIEAIKEMVRIADQSQMKFQISHLSSCTAMGWMTEALNLINQEMDKNPKLNYDTYPYCAFSTEIGSAVFDDGCFDIWGKSYDSILLTDGEYRNRYCDKELFEKVRKEHPEMLVVAFVMNEEEIAQAIANPYGMIASDGIINHGKGHPRAAGTFPRVLGKYVREDKVLPLIDALRKMTLEPAKRLNLNKKGCIFEGCDADLTIFDPENVKDGADFSESDLPPEGIDYVIVNGKIAVDHNQIKNNRAGRFISYEMMPEGSI</sequence>
<dbReference type="OrthoDB" id="9776488at2"/>
<evidence type="ECO:0000313" key="3">
    <source>
        <dbReference type="EMBL" id="QAT42091.1"/>
    </source>
</evidence>
<evidence type="ECO:0000259" key="2">
    <source>
        <dbReference type="Pfam" id="PF01979"/>
    </source>
</evidence>
<dbReference type="InterPro" id="IPR011059">
    <property type="entry name" value="Metal-dep_hydrolase_composite"/>
</dbReference>
<accession>A0A410PSY6</accession>
<dbReference type="InterPro" id="IPR050378">
    <property type="entry name" value="Metallo-dep_Hydrolases_sf"/>
</dbReference>
<feature type="domain" description="Amidohydrolase-related" evidence="2">
    <location>
        <begin position="51"/>
        <end position="432"/>
    </location>
</feature>
<keyword evidence="4" id="KW-1185">Reference proteome</keyword>
<proteinExistence type="predicted"/>
<evidence type="ECO:0000256" key="1">
    <source>
        <dbReference type="ARBA" id="ARBA00001947"/>
    </source>
</evidence>
<reference evidence="3 4" key="1">
    <citation type="submission" date="2019-01" db="EMBL/GenBank/DDBJ databases">
        <title>Draft genomes of a novel of Aminipila strains.</title>
        <authorList>
            <person name="Ma S."/>
        </authorList>
    </citation>
    <scope>NUCLEOTIDE SEQUENCE [LARGE SCALE GENOMIC DNA]</scope>
    <source>
        <strain evidence="4">JN-39</strain>
    </source>
</reference>